<dbReference type="PANTHER" id="PTHR37984:SF5">
    <property type="entry name" value="PROTEIN NYNRIN-LIKE"/>
    <property type="match status" value="1"/>
</dbReference>
<name>A0A9Q3EI02_9BASI</name>
<keyword evidence="4" id="KW-1185">Reference proteome</keyword>
<evidence type="ECO:0000313" key="4">
    <source>
        <dbReference type="Proteomes" id="UP000765509"/>
    </source>
</evidence>
<feature type="domain" description="Integrase catalytic" evidence="2">
    <location>
        <begin position="1"/>
        <end position="170"/>
    </location>
</feature>
<reference evidence="3" key="1">
    <citation type="submission" date="2021-03" db="EMBL/GenBank/DDBJ databases">
        <title>Draft genome sequence of rust myrtle Austropuccinia psidii MF-1, a brazilian biotype.</title>
        <authorList>
            <person name="Quecine M.C."/>
            <person name="Pachon D.M.R."/>
            <person name="Bonatelli M.L."/>
            <person name="Correr F.H."/>
            <person name="Franceschini L.M."/>
            <person name="Leite T.F."/>
            <person name="Margarido G.R.A."/>
            <person name="Almeida C.A."/>
            <person name="Ferrarezi J.A."/>
            <person name="Labate C.A."/>
        </authorList>
    </citation>
    <scope>NUCLEOTIDE SEQUENCE</scope>
    <source>
        <strain evidence="3">MF-1</strain>
    </source>
</reference>
<dbReference type="SUPFAM" id="SSF53098">
    <property type="entry name" value="Ribonuclease H-like"/>
    <property type="match status" value="1"/>
</dbReference>
<proteinExistence type="predicted"/>
<protein>
    <recommendedName>
        <fullName evidence="2">Integrase catalytic domain-containing protein</fullName>
    </recommendedName>
</protein>
<dbReference type="EMBL" id="AVOT02026209">
    <property type="protein sequence ID" value="MBW0517832.1"/>
    <property type="molecule type" value="Genomic_DNA"/>
</dbReference>
<evidence type="ECO:0000259" key="2">
    <source>
        <dbReference type="PROSITE" id="PS50994"/>
    </source>
</evidence>
<organism evidence="3 4">
    <name type="scientific">Austropuccinia psidii MF-1</name>
    <dbReference type="NCBI Taxonomy" id="1389203"/>
    <lineage>
        <taxon>Eukaryota</taxon>
        <taxon>Fungi</taxon>
        <taxon>Dikarya</taxon>
        <taxon>Basidiomycota</taxon>
        <taxon>Pucciniomycotina</taxon>
        <taxon>Pucciniomycetes</taxon>
        <taxon>Pucciniales</taxon>
        <taxon>Sphaerophragmiaceae</taxon>
        <taxon>Austropuccinia</taxon>
    </lineage>
</organism>
<evidence type="ECO:0000313" key="3">
    <source>
        <dbReference type="EMBL" id="MBW0517832.1"/>
    </source>
</evidence>
<accession>A0A9Q3EI02</accession>
<dbReference type="InterPro" id="IPR012337">
    <property type="entry name" value="RNaseH-like_sf"/>
</dbReference>
<dbReference type="Proteomes" id="UP000765509">
    <property type="component" value="Unassembled WGS sequence"/>
</dbReference>
<dbReference type="PROSITE" id="PS50994">
    <property type="entry name" value="INTEGRASE"/>
    <property type="match status" value="1"/>
</dbReference>
<dbReference type="GO" id="GO:0015074">
    <property type="term" value="P:DNA integration"/>
    <property type="evidence" value="ECO:0007669"/>
    <property type="project" value="InterPro"/>
</dbReference>
<gene>
    <name evidence="3" type="ORF">O181_057547</name>
</gene>
<sequence>MNWVAALQPGDKERCNSCLVMVDRYRKTLILLPCHKDDTAMDTALLIWNRVISHTGISKNIISDREPRFKYALCRNLYKLLGTKLSFSTAYHPQTDGVAERMLWTLEDIIRIFCFYVLDFKDSDGFTHDWCTLILELELAYKTSMHASTEKTFAMMEKGDNPKLPVQNFKKYLGNIHPNASILKLLIDKSSHHANQIITEAFEYTKKKWDKSHRTPEFKVGELILVSNSSFHYIKGPKKWKDSFEGQFTMKAPHGTNAVKVELSGILEK</sequence>
<dbReference type="Gene3D" id="3.30.420.10">
    <property type="entry name" value="Ribonuclease H-like superfamily/Ribonuclease H"/>
    <property type="match status" value="1"/>
</dbReference>
<dbReference type="GO" id="GO:0005634">
    <property type="term" value="C:nucleus"/>
    <property type="evidence" value="ECO:0007669"/>
    <property type="project" value="UniProtKB-ARBA"/>
</dbReference>
<comment type="caution">
    <text evidence="3">The sequence shown here is derived from an EMBL/GenBank/DDBJ whole genome shotgun (WGS) entry which is preliminary data.</text>
</comment>
<dbReference type="InterPro" id="IPR001584">
    <property type="entry name" value="Integrase_cat-core"/>
</dbReference>
<keyword evidence="1" id="KW-0694">RNA-binding</keyword>
<dbReference type="AlphaFoldDB" id="A0A9Q3EI02"/>
<dbReference type="InterPro" id="IPR036397">
    <property type="entry name" value="RNaseH_sf"/>
</dbReference>
<dbReference type="GO" id="GO:0003723">
    <property type="term" value="F:RNA binding"/>
    <property type="evidence" value="ECO:0007669"/>
    <property type="project" value="UniProtKB-KW"/>
</dbReference>
<dbReference type="InterPro" id="IPR050951">
    <property type="entry name" value="Retrovirus_Pol_polyprotein"/>
</dbReference>
<dbReference type="PANTHER" id="PTHR37984">
    <property type="entry name" value="PROTEIN CBG26694"/>
    <property type="match status" value="1"/>
</dbReference>
<evidence type="ECO:0000256" key="1">
    <source>
        <dbReference type="ARBA" id="ARBA00022884"/>
    </source>
</evidence>